<dbReference type="Proteomes" id="UP000886501">
    <property type="component" value="Unassembled WGS sequence"/>
</dbReference>
<proteinExistence type="predicted"/>
<protein>
    <submittedName>
        <fullName evidence="1">Uncharacterized protein</fullName>
    </submittedName>
</protein>
<reference evidence="1" key="1">
    <citation type="submission" date="2019-10" db="EMBL/GenBank/DDBJ databases">
        <authorList>
            <consortium name="DOE Joint Genome Institute"/>
            <person name="Kuo A."/>
            <person name="Miyauchi S."/>
            <person name="Kiss E."/>
            <person name="Drula E."/>
            <person name="Kohler A."/>
            <person name="Sanchez-Garcia M."/>
            <person name="Andreopoulos B."/>
            <person name="Barry K.W."/>
            <person name="Bonito G."/>
            <person name="Buee M."/>
            <person name="Carver A."/>
            <person name="Chen C."/>
            <person name="Cichocki N."/>
            <person name="Clum A."/>
            <person name="Culley D."/>
            <person name="Crous P.W."/>
            <person name="Fauchery L."/>
            <person name="Girlanda M."/>
            <person name="Hayes R."/>
            <person name="Keri Z."/>
            <person name="Labutti K."/>
            <person name="Lipzen A."/>
            <person name="Lombard V."/>
            <person name="Magnuson J."/>
            <person name="Maillard F."/>
            <person name="Morin E."/>
            <person name="Murat C."/>
            <person name="Nolan M."/>
            <person name="Ohm R."/>
            <person name="Pangilinan J."/>
            <person name="Pereira M."/>
            <person name="Perotto S."/>
            <person name="Peter M."/>
            <person name="Riley R."/>
            <person name="Sitrit Y."/>
            <person name="Stielow B."/>
            <person name="Szollosi G."/>
            <person name="Zifcakova L."/>
            <person name="Stursova M."/>
            <person name="Spatafora J.W."/>
            <person name="Tedersoo L."/>
            <person name="Vaario L.-M."/>
            <person name="Yamada A."/>
            <person name="Yan M."/>
            <person name="Wang P."/>
            <person name="Xu J."/>
            <person name="Bruns T."/>
            <person name="Baldrian P."/>
            <person name="Vilgalys R."/>
            <person name="Henrissat B."/>
            <person name="Grigoriev I.V."/>
            <person name="Hibbett D."/>
            <person name="Nagy L.G."/>
            <person name="Martin F.M."/>
        </authorList>
    </citation>
    <scope>NUCLEOTIDE SEQUENCE</scope>
    <source>
        <strain evidence="1">P2</strain>
    </source>
</reference>
<evidence type="ECO:0000313" key="2">
    <source>
        <dbReference type="Proteomes" id="UP000886501"/>
    </source>
</evidence>
<organism evidence="1 2">
    <name type="scientific">Thelephora ganbajun</name>
    <name type="common">Ganba fungus</name>
    <dbReference type="NCBI Taxonomy" id="370292"/>
    <lineage>
        <taxon>Eukaryota</taxon>
        <taxon>Fungi</taxon>
        <taxon>Dikarya</taxon>
        <taxon>Basidiomycota</taxon>
        <taxon>Agaricomycotina</taxon>
        <taxon>Agaricomycetes</taxon>
        <taxon>Thelephorales</taxon>
        <taxon>Thelephoraceae</taxon>
        <taxon>Thelephora</taxon>
    </lineage>
</organism>
<comment type="caution">
    <text evidence="1">The sequence shown here is derived from an EMBL/GenBank/DDBJ whole genome shotgun (WGS) entry which is preliminary data.</text>
</comment>
<name>A0ACB6ZG59_THEGA</name>
<accession>A0ACB6ZG59</accession>
<keyword evidence="2" id="KW-1185">Reference proteome</keyword>
<reference evidence="1" key="2">
    <citation type="journal article" date="2020" name="Nat. Commun.">
        <title>Large-scale genome sequencing of mycorrhizal fungi provides insights into the early evolution of symbiotic traits.</title>
        <authorList>
            <person name="Miyauchi S."/>
            <person name="Kiss E."/>
            <person name="Kuo A."/>
            <person name="Drula E."/>
            <person name="Kohler A."/>
            <person name="Sanchez-Garcia M."/>
            <person name="Morin E."/>
            <person name="Andreopoulos B."/>
            <person name="Barry K.W."/>
            <person name="Bonito G."/>
            <person name="Buee M."/>
            <person name="Carver A."/>
            <person name="Chen C."/>
            <person name="Cichocki N."/>
            <person name="Clum A."/>
            <person name="Culley D."/>
            <person name="Crous P.W."/>
            <person name="Fauchery L."/>
            <person name="Girlanda M."/>
            <person name="Hayes R.D."/>
            <person name="Keri Z."/>
            <person name="LaButti K."/>
            <person name="Lipzen A."/>
            <person name="Lombard V."/>
            <person name="Magnuson J."/>
            <person name="Maillard F."/>
            <person name="Murat C."/>
            <person name="Nolan M."/>
            <person name="Ohm R.A."/>
            <person name="Pangilinan J."/>
            <person name="Pereira M.F."/>
            <person name="Perotto S."/>
            <person name="Peter M."/>
            <person name="Pfister S."/>
            <person name="Riley R."/>
            <person name="Sitrit Y."/>
            <person name="Stielow J.B."/>
            <person name="Szollosi G."/>
            <person name="Zifcakova L."/>
            <person name="Stursova M."/>
            <person name="Spatafora J.W."/>
            <person name="Tedersoo L."/>
            <person name="Vaario L.M."/>
            <person name="Yamada A."/>
            <person name="Yan M."/>
            <person name="Wang P."/>
            <person name="Xu J."/>
            <person name="Bruns T."/>
            <person name="Baldrian P."/>
            <person name="Vilgalys R."/>
            <person name="Dunand C."/>
            <person name="Henrissat B."/>
            <person name="Grigoriev I.V."/>
            <person name="Hibbett D."/>
            <person name="Nagy L.G."/>
            <person name="Martin F.M."/>
        </authorList>
    </citation>
    <scope>NUCLEOTIDE SEQUENCE</scope>
    <source>
        <strain evidence="1">P2</strain>
    </source>
</reference>
<sequence>MSPQKVVSTPYKLIDADPHATRVISYMRPSDFAVWGGATAAGPGALYLWDLADPSKAPLRPALRVTGVLGFIGGFFLAYQRSSFRFWGWTENEREAAMDLTELRARAQNGLPLYGKSDQPEWVQKAAHSNSAFSQLKLQAFPMFNLVNHPYHGTDESQYKE</sequence>
<evidence type="ECO:0000313" key="1">
    <source>
        <dbReference type="EMBL" id="KAF9648636.1"/>
    </source>
</evidence>
<dbReference type="EMBL" id="MU118010">
    <property type="protein sequence ID" value="KAF9648636.1"/>
    <property type="molecule type" value="Genomic_DNA"/>
</dbReference>
<gene>
    <name evidence="1" type="ORF">BDM02DRAFT_3186960</name>
</gene>